<name>X1AUD3_9ZZZZ</name>
<sequence>MIYCVIASPIFTNFSNYKTSADAKETLVPALIDSTSEIPENATIYLVSTFGGVLGEG</sequence>
<reference evidence="1" key="1">
    <citation type="journal article" date="2014" name="Front. Microbiol.">
        <title>High frequency of phylogenetically diverse reductive dehalogenase-homologous genes in deep subseafloor sedimentary metagenomes.</title>
        <authorList>
            <person name="Kawai M."/>
            <person name="Futagami T."/>
            <person name="Toyoda A."/>
            <person name="Takaki Y."/>
            <person name="Nishi S."/>
            <person name="Hori S."/>
            <person name="Arai W."/>
            <person name="Tsubouchi T."/>
            <person name="Morono Y."/>
            <person name="Uchiyama I."/>
            <person name="Ito T."/>
            <person name="Fujiyama A."/>
            <person name="Inagaki F."/>
            <person name="Takami H."/>
        </authorList>
    </citation>
    <scope>NUCLEOTIDE SEQUENCE</scope>
    <source>
        <strain evidence="1">Expedition CK06-06</strain>
    </source>
</reference>
<accession>X1AUD3</accession>
<dbReference type="AlphaFoldDB" id="X1AUD3"/>
<organism evidence="1">
    <name type="scientific">marine sediment metagenome</name>
    <dbReference type="NCBI Taxonomy" id="412755"/>
    <lineage>
        <taxon>unclassified sequences</taxon>
        <taxon>metagenomes</taxon>
        <taxon>ecological metagenomes</taxon>
    </lineage>
</organism>
<feature type="non-terminal residue" evidence="1">
    <location>
        <position position="57"/>
    </location>
</feature>
<gene>
    <name evidence="1" type="ORF">S01H4_26640</name>
</gene>
<protein>
    <submittedName>
        <fullName evidence="1">Uncharacterized protein</fullName>
    </submittedName>
</protein>
<evidence type="ECO:0000313" key="1">
    <source>
        <dbReference type="EMBL" id="GAG86509.1"/>
    </source>
</evidence>
<proteinExistence type="predicted"/>
<dbReference type="EMBL" id="BART01012881">
    <property type="protein sequence ID" value="GAG86509.1"/>
    <property type="molecule type" value="Genomic_DNA"/>
</dbReference>
<comment type="caution">
    <text evidence="1">The sequence shown here is derived from an EMBL/GenBank/DDBJ whole genome shotgun (WGS) entry which is preliminary data.</text>
</comment>